<comment type="similarity">
    <text evidence="1">Belongs to the SURF1 family.</text>
</comment>
<name>A0A4R7J3C4_9ACTN</name>
<evidence type="ECO:0000313" key="2">
    <source>
        <dbReference type="EMBL" id="TDT30996.1"/>
    </source>
</evidence>
<keyword evidence="3" id="KW-1185">Reference proteome</keyword>
<dbReference type="PROSITE" id="PS51257">
    <property type="entry name" value="PROKAR_LIPOPROTEIN"/>
    <property type="match status" value="1"/>
</dbReference>
<dbReference type="RefSeq" id="WP_133755325.1">
    <property type="nucleotide sequence ID" value="NZ_CP171129.1"/>
</dbReference>
<dbReference type="Pfam" id="PF02104">
    <property type="entry name" value="SURF1"/>
    <property type="match status" value="1"/>
</dbReference>
<accession>A0A4R7J3C4</accession>
<keyword evidence="1" id="KW-1133">Transmembrane helix</keyword>
<dbReference type="AlphaFoldDB" id="A0A4R7J3C4"/>
<comment type="caution">
    <text evidence="1">Lacks conserved residue(s) required for the propagation of feature annotation.</text>
</comment>
<evidence type="ECO:0000256" key="1">
    <source>
        <dbReference type="RuleBase" id="RU363076"/>
    </source>
</evidence>
<sequence length="243" mass="25945">MSSPVRDQDQVRPAPLWQRALIILVGVAAAGVMACLGLWQAQVFIDDGERNAAARADLPSGVVDEVASPEVSPVDWYGRTVTMTGEYLPSYQLFIPDGEHYRVLTAFETDRGNIVPVIRGVVDEPSAPAPPSGVVERSGVLLASELEVGGALPEGQIGSVRLPELAQSWPRPMISGYVTLPLDQAQAEGFAEADVLRLPDASGSARSRGYSLQWWIFGAFALGISIKIAHDAGRGKGVLTRTL</sequence>
<dbReference type="InterPro" id="IPR002994">
    <property type="entry name" value="Surf1/Shy1"/>
</dbReference>
<protein>
    <recommendedName>
        <fullName evidence="1">SURF1-like protein</fullName>
    </recommendedName>
</protein>
<dbReference type="Proteomes" id="UP000295371">
    <property type="component" value="Unassembled WGS sequence"/>
</dbReference>
<feature type="transmembrane region" description="Helical" evidence="1">
    <location>
        <begin position="20"/>
        <end position="39"/>
    </location>
</feature>
<keyword evidence="1" id="KW-0472">Membrane</keyword>
<keyword evidence="1" id="KW-1003">Cell membrane</keyword>
<dbReference type="OrthoDB" id="3266379at2"/>
<keyword evidence="1" id="KW-0812">Transmembrane</keyword>
<dbReference type="GO" id="GO:0005886">
    <property type="term" value="C:plasma membrane"/>
    <property type="evidence" value="ECO:0007669"/>
    <property type="project" value="UniProtKB-SubCell"/>
</dbReference>
<organism evidence="2 3">
    <name type="scientific">Naumannella halotolerans</name>
    <dbReference type="NCBI Taxonomy" id="993414"/>
    <lineage>
        <taxon>Bacteria</taxon>
        <taxon>Bacillati</taxon>
        <taxon>Actinomycetota</taxon>
        <taxon>Actinomycetes</taxon>
        <taxon>Propionibacteriales</taxon>
        <taxon>Propionibacteriaceae</taxon>
        <taxon>Naumannella</taxon>
    </lineage>
</organism>
<evidence type="ECO:0000313" key="3">
    <source>
        <dbReference type="Proteomes" id="UP000295371"/>
    </source>
</evidence>
<comment type="caution">
    <text evidence="2">The sequence shown here is derived from an EMBL/GenBank/DDBJ whole genome shotgun (WGS) entry which is preliminary data.</text>
</comment>
<gene>
    <name evidence="2" type="ORF">CLV29_2405</name>
</gene>
<proteinExistence type="inferred from homology"/>
<dbReference type="EMBL" id="SOAW01000002">
    <property type="protein sequence ID" value="TDT30996.1"/>
    <property type="molecule type" value="Genomic_DNA"/>
</dbReference>
<comment type="subcellular location">
    <subcellularLocation>
        <location evidence="1">Cell membrane</location>
        <topology evidence="1">Multi-pass membrane protein</topology>
    </subcellularLocation>
</comment>
<reference evidence="2 3" key="1">
    <citation type="submission" date="2019-03" db="EMBL/GenBank/DDBJ databases">
        <title>Genomic Encyclopedia of Archaeal and Bacterial Type Strains, Phase II (KMG-II): from individual species to whole genera.</title>
        <authorList>
            <person name="Goeker M."/>
        </authorList>
    </citation>
    <scope>NUCLEOTIDE SEQUENCE [LARGE SCALE GENOMIC DNA]</scope>
    <source>
        <strain evidence="2 3">DSM 24323</strain>
    </source>
</reference>